<dbReference type="InterPro" id="IPR050266">
    <property type="entry name" value="AB_hydrolase_sf"/>
</dbReference>
<keyword evidence="2" id="KW-0378">Hydrolase</keyword>
<dbReference type="PANTHER" id="PTHR43798:SF33">
    <property type="entry name" value="HYDROLASE, PUTATIVE (AFU_ORTHOLOGUE AFUA_2G14860)-RELATED"/>
    <property type="match status" value="1"/>
</dbReference>
<evidence type="ECO:0000313" key="2">
    <source>
        <dbReference type="EMBL" id="QSX93947.1"/>
    </source>
</evidence>
<proteinExistence type="predicted"/>
<dbReference type="GO" id="GO:0016787">
    <property type="term" value="F:hydrolase activity"/>
    <property type="evidence" value="ECO:0007669"/>
    <property type="project" value="UniProtKB-KW"/>
</dbReference>
<dbReference type="Gene3D" id="3.40.50.1820">
    <property type="entry name" value="alpha/beta hydrolase"/>
    <property type="match status" value="1"/>
</dbReference>
<sequence>MTRPTDAIPHFHARRRLLFGMGALAGLAACGGGSGPRAAAVIDRQIGVAPGVSLYVRDWPAAPGVASGDVIVLLAGLGANAHAFDSLAPALARRHRVLAVTRRGYGASSKPLPGSDANEMTYAPATLVADLLAVLDTLKVQRIILAGHSIAGNELTLFAGSHPQRVRGLAYLDTTFDYLSSGGYEEPQPTPFDEPQPGPADLASLDASIAYARRINKQWWPALEANWRDALEVLPGGAVQANTPPAIARAMDMAAHNFSPDYRRVRAPALVVTVDPGTLRNLFPWLLQADPASQADAQALLDFIRPLRLADGDRLAAALPGSSHLVIRNGFHSDFFIEYESTVVGAIEAMPWDK</sequence>
<dbReference type="PANTHER" id="PTHR43798">
    <property type="entry name" value="MONOACYLGLYCEROL LIPASE"/>
    <property type="match status" value="1"/>
</dbReference>
<dbReference type="Pfam" id="PF00561">
    <property type="entry name" value="Abhydrolase_1"/>
    <property type="match status" value="1"/>
</dbReference>
<dbReference type="InterPro" id="IPR029058">
    <property type="entry name" value="AB_hydrolase_fold"/>
</dbReference>
<dbReference type="InterPro" id="IPR000073">
    <property type="entry name" value="AB_hydrolase_1"/>
</dbReference>
<evidence type="ECO:0000259" key="1">
    <source>
        <dbReference type="Pfam" id="PF00561"/>
    </source>
</evidence>
<dbReference type="SUPFAM" id="SSF53474">
    <property type="entry name" value="alpha/beta-Hydrolases"/>
    <property type="match status" value="1"/>
</dbReference>
<feature type="domain" description="AB hydrolase-1" evidence="1">
    <location>
        <begin position="70"/>
        <end position="176"/>
    </location>
</feature>
<reference evidence="2 3" key="1">
    <citation type="submission" date="2021-03" db="EMBL/GenBank/DDBJ databases">
        <title>Draft genome sequence of Janthinobacterium sp. strain PLB02 isolated from infected primmorphs (Lubomirskia baicalensis).</title>
        <authorList>
            <person name="Chernogor L.I."/>
            <person name="Belikov S.I."/>
            <person name="Petrushin I.S."/>
        </authorList>
    </citation>
    <scope>NUCLEOTIDE SEQUENCE [LARGE SCALE GENOMIC DNA]</scope>
    <source>
        <strain evidence="2 3">PLB02</strain>
    </source>
</reference>
<protein>
    <submittedName>
        <fullName evidence="2">Alpha/beta fold hydrolase</fullName>
    </submittedName>
</protein>
<accession>A0AAJ4T3B7</accession>
<dbReference type="PROSITE" id="PS51257">
    <property type="entry name" value="PROKAR_LIPOPROTEIN"/>
    <property type="match status" value="1"/>
</dbReference>
<dbReference type="GO" id="GO:0016020">
    <property type="term" value="C:membrane"/>
    <property type="evidence" value="ECO:0007669"/>
    <property type="project" value="TreeGrafter"/>
</dbReference>
<dbReference type="AlphaFoldDB" id="A0AAJ4T3B7"/>
<dbReference type="InterPro" id="IPR006311">
    <property type="entry name" value="TAT_signal"/>
</dbReference>
<dbReference type="EMBL" id="CP071520">
    <property type="protein sequence ID" value="QSX93947.1"/>
    <property type="molecule type" value="Genomic_DNA"/>
</dbReference>
<dbReference type="Proteomes" id="UP000662821">
    <property type="component" value="Chromosome"/>
</dbReference>
<evidence type="ECO:0000313" key="3">
    <source>
        <dbReference type="Proteomes" id="UP000662821"/>
    </source>
</evidence>
<organism evidence="2 3">
    <name type="scientific">Janthinobacterium lividum</name>
    <dbReference type="NCBI Taxonomy" id="29581"/>
    <lineage>
        <taxon>Bacteria</taxon>
        <taxon>Pseudomonadati</taxon>
        <taxon>Pseudomonadota</taxon>
        <taxon>Betaproteobacteria</taxon>
        <taxon>Burkholderiales</taxon>
        <taxon>Oxalobacteraceae</taxon>
        <taxon>Janthinobacterium</taxon>
    </lineage>
</organism>
<name>A0AAJ4T3B7_9BURK</name>
<dbReference type="PROSITE" id="PS51318">
    <property type="entry name" value="TAT"/>
    <property type="match status" value="1"/>
</dbReference>
<gene>
    <name evidence="2" type="ORF">J3P46_14285</name>
</gene>
<dbReference type="RefSeq" id="WP_191909674.1">
    <property type="nucleotide sequence ID" value="NZ_CP071520.1"/>
</dbReference>